<keyword evidence="3" id="KW-1185">Reference proteome</keyword>
<dbReference type="EMBL" id="JABCKV010001516">
    <property type="protein sequence ID" value="KAG5639974.1"/>
    <property type="molecule type" value="Genomic_DNA"/>
</dbReference>
<feature type="region of interest" description="Disordered" evidence="1">
    <location>
        <begin position="69"/>
        <end position="174"/>
    </location>
</feature>
<gene>
    <name evidence="2" type="ORF">DXG03_002043</name>
</gene>
<feature type="compositionally biased region" description="Low complexity" evidence="1">
    <location>
        <begin position="157"/>
        <end position="168"/>
    </location>
</feature>
<reference evidence="2" key="1">
    <citation type="submission" date="2020-07" db="EMBL/GenBank/DDBJ databases">
        <authorList>
            <person name="Nieuwenhuis M."/>
            <person name="Van De Peppel L.J.J."/>
        </authorList>
    </citation>
    <scope>NUCLEOTIDE SEQUENCE</scope>
    <source>
        <strain evidence="2">AP01</strain>
        <tissue evidence="2">Mycelium</tissue>
    </source>
</reference>
<evidence type="ECO:0000313" key="3">
    <source>
        <dbReference type="Proteomes" id="UP000775547"/>
    </source>
</evidence>
<dbReference type="AlphaFoldDB" id="A0A9P7K8C0"/>
<reference evidence="2" key="2">
    <citation type="submission" date="2021-10" db="EMBL/GenBank/DDBJ databases">
        <title>Phylogenomics reveals ancestral predisposition of the termite-cultivated fungus Termitomyces towards a domesticated lifestyle.</title>
        <authorList>
            <person name="Auxier B."/>
            <person name="Grum-Grzhimaylo A."/>
            <person name="Cardenas M.E."/>
            <person name="Lodge J.D."/>
            <person name="Laessoe T."/>
            <person name="Pedersen O."/>
            <person name="Smith M.E."/>
            <person name="Kuyper T.W."/>
            <person name="Franco-Molano E.A."/>
            <person name="Baroni T.J."/>
            <person name="Aanen D.K."/>
        </authorList>
    </citation>
    <scope>NUCLEOTIDE SEQUENCE</scope>
    <source>
        <strain evidence="2">AP01</strain>
        <tissue evidence="2">Mycelium</tissue>
    </source>
</reference>
<name>A0A9P7K8C0_9AGAR</name>
<protein>
    <submittedName>
        <fullName evidence="2">Uncharacterized protein</fullName>
    </submittedName>
</protein>
<evidence type="ECO:0000313" key="2">
    <source>
        <dbReference type="EMBL" id="KAG5639974.1"/>
    </source>
</evidence>
<proteinExistence type="predicted"/>
<organism evidence="2 3">
    <name type="scientific">Asterophora parasitica</name>
    <dbReference type="NCBI Taxonomy" id="117018"/>
    <lineage>
        <taxon>Eukaryota</taxon>
        <taxon>Fungi</taxon>
        <taxon>Dikarya</taxon>
        <taxon>Basidiomycota</taxon>
        <taxon>Agaricomycotina</taxon>
        <taxon>Agaricomycetes</taxon>
        <taxon>Agaricomycetidae</taxon>
        <taxon>Agaricales</taxon>
        <taxon>Tricholomatineae</taxon>
        <taxon>Lyophyllaceae</taxon>
        <taxon>Asterophora</taxon>
    </lineage>
</organism>
<sequence length="208" mass="22958">MPVFEGPPDSREDNETVLTLIFLIAEWHTLGKLRLHTDTTLQWLEQCTTDLGRQLRKFKKDTCSHYNTRELPKEAQARVRRQARQTSQAEAAVPPSSQSQPQFEAGQPPQILPIVESARGRTKGKSKASIPADSATVSPPTAPQLTPKPANQKKVKASTAGSSAEAASKPAARGKKEFNLNLIKLHALGDYVHYIRRYGTTDSYSTQP</sequence>
<accession>A0A9P7K8C0</accession>
<comment type="caution">
    <text evidence="2">The sequence shown here is derived from an EMBL/GenBank/DDBJ whole genome shotgun (WGS) entry which is preliminary data.</text>
</comment>
<dbReference type="Proteomes" id="UP000775547">
    <property type="component" value="Unassembled WGS sequence"/>
</dbReference>
<feature type="non-terminal residue" evidence="2">
    <location>
        <position position="208"/>
    </location>
</feature>
<dbReference type="OrthoDB" id="3269417at2759"/>
<evidence type="ECO:0000256" key="1">
    <source>
        <dbReference type="SAM" id="MobiDB-lite"/>
    </source>
</evidence>